<organism evidence="2 3">
    <name type="scientific">Desulfolithobacter dissulfuricans</name>
    <dbReference type="NCBI Taxonomy" id="2795293"/>
    <lineage>
        <taxon>Bacteria</taxon>
        <taxon>Pseudomonadati</taxon>
        <taxon>Thermodesulfobacteriota</taxon>
        <taxon>Desulfobulbia</taxon>
        <taxon>Desulfobulbales</taxon>
        <taxon>Desulfobulbaceae</taxon>
        <taxon>Desulfolithobacter</taxon>
    </lineage>
</organism>
<proteinExistence type="predicted"/>
<dbReference type="RefSeq" id="WP_267928033.1">
    <property type="nucleotide sequence ID" value="NZ_AP024233.1"/>
</dbReference>
<evidence type="ECO:0000256" key="1">
    <source>
        <dbReference type="SAM" id="SignalP"/>
    </source>
</evidence>
<feature type="chain" id="PRO_5037390913" evidence="1">
    <location>
        <begin position="23"/>
        <end position="297"/>
    </location>
</feature>
<dbReference type="KEGG" id="ddu:GF1_04820"/>
<protein>
    <submittedName>
        <fullName evidence="2">Uncharacterized protein</fullName>
    </submittedName>
</protein>
<gene>
    <name evidence="2" type="ORF">GF1_04820</name>
</gene>
<accession>A0A915U8K3</accession>
<name>A0A915U8K3_9BACT</name>
<dbReference type="Proteomes" id="UP001063350">
    <property type="component" value="Chromosome"/>
</dbReference>
<dbReference type="PANTHER" id="PTHR35841">
    <property type="entry name" value="PHOSPHONATES-BINDING PERIPLASMIC PROTEIN"/>
    <property type="match status" value="1"/>
</dbReference>
<dbReference type="SUPFAM" id="SSF53850">
    <property type="entry name" value="Periplasmic binding protein-like II"/>
    <property type="match status" value="1"/>
</dbReference>
<sequence length="297" mass="32208">MPRKLTFFAVMVCLFFATLCQAGEVVKIGVLAKNGPAKALKKWAATGEYLTAKVSGKTFEIVPLDFDRVFPAVASGEVDFFLVNSSMFVTAKVKFGAEPILTMINSRQGRALTSFGGVIFTNAYNDAVNTLGDIKGKKFMAVKKSSFGGWQMAYKELLDAGIDPLKDFASVEFGNKHDNVVFAVQNEIVEVGTVRTDTLERLAASGAIAMEDFKIIAKKNYPDFPFVCSTKLYPEWPLARTAGTDAALTAQVVAALKELKPEDKAAKAAKIVGWTDPLDYSGVEELQKVLGVGAYEK</sequence>
<evidence type="ECO:0000313" key="2">
    <source>
        <dbReference type="EMBL" id="BCO08106.1"/>
    </source>
</evidence>
<dbReference type="Pfam" id="PF12974">
    <property type="entry name" value="Phosphonate-bd"/>
    <property type="match status" value="1"/>
</dbReference>
<reference evidence="2" key="1">
    <citation type="submission" date="2020-12" db="EMBL/GenBank/DDBJ databases">
        <title>Desulfobium dissulfuricans gen. nov., sp. nov., a novel mesophilic, sulfate-reducing bacterium isolated from a deep-sea hydrothermal vent.</title>
        <authorList>
            <person name="Hashimoto Y."/>
            <person name="Tame A."/>
            <person name="Sawayama S."/>
            <person name="Miyazaki J."/>
            <person name="Takai K."/>
            <person name="Nakagawa S."/>
        </authorList>
    </citation>
    <scope>NUCLEOTIDE SEQUENCE</scope>
    <source>
        <strain evidence="2">GF1</strain>
    </source>
</reference>
<dbReference type="Gene3D" id="3.40.190.10">
    <property type="entry name" value="Periplasmic binding protein-like II"/>
    <property type="match status" value="2"/>
</dbReference>
<evidence type="ECO:0000313" key="3">
    <source>
        <dbReference type="Proteomes" id="UP001063350"/>
    </source>
</evidence>
<dbReference type="AlphaFoldDB" id="A0A915U8K3"/>
<feature type="signal peptide" evidence="1">
    <location>
        <begin position="1"/>
        <end position="22"/>
    </location>
</feature>
<dbReference type="EMBL" id="AP024233">
    <property type="protein sequence ID" value="BCO08106.1"/>
    <property type="molecule type" value="Genomic_DNA"/>
</dbReference>
<keyword evidence="1" id="KW-0732">Signal</keyword>
<keyword evidence="3" id="KW-1185">Reference proteome</keyword>
<dbReference type="PANTHER" id="PTHR35841:SF1">
    <property type="entry name" value="PHOSPHONATES-BINDING PERIPLASMIC PROTEIN"/>
    <property type="match status" value="1"/>
</dbReference>